<protein>
    <submittedName>
        <fullName evidence="3">Uncharacterized protein</fullName>
    </submittedName>
</protein>
<dbReference type="GO" id="GO:0031011">
    <property type="term" value="C:Ino80 complex"/>
    <property type="evidence" value="ECO:0007669"/>
    <property type="project" value="InterPro"/>
</dbReference>
<keyword evidence="2" id="KW-1185">Reference proteome</keyword>
<sequence>MEFPQRQRQVVSSQPGPSGCQFQQIHGQFGQLINLKMRKINLSGFIISIPEILLENEKIFRGIFSRRVFDALPPHTKQYLYQFLPRVDDMAVDTFVDAAFTDDPNFNFVNPLTKMRKKLQNNWFSSEKSAEILQLRDSRKVIYDHFIRQYYIDLMGKLLRSRHEILEKAYQSTSVEDFENKMKTQSSKRYVKAQQIHNDIITARAARRAKAMIDNVKKQANDPNPESSDDEDIDKKDIIPVTKTVIAKSTLYHANLNDYDMHQPTEPKSIKQMLKEHRRLRQRDPHAPALDTEGITLKDVYTRAGLGFQSERNFAQQNKQKLAARIERKKQLAKEQKNNPPAKK</sequence>
<proteinExistence type="predicted"/>
<evidence type="ECO:0000313" key="2">
    <source>
        <dbReference type="Proteomes" id="UP000038045"/>
    </source>
</evidence>
<dbReference type="WBParaSite" id="PTRK_0000168300.1">
    <property type="protein sequence ID" value="PTRK_0000168300.1"/>
    <property type="gene ID" value="PTRK_0000168300"/>
</dbReference>
<evidence type="ECO:0000313" key="3">
    <source>
        <dbReference type="WBParaSite" id="PTRK_0000168300.1"/>
    </source>
</evidence>
<dbReference type="PANTHER" id="PTHR13052">
    <property type="entry name" value="NFRKB-RELATED"/>
    <property type="match status" value="1"/>
</dbReference>
<dbReference type="InterPro" id="IPR024867">
    <property type="entry name" value="NFRKB"/>
</dbReference>
<reference evidence="3" key="1">
    <citation type="submission" date="2017-02" db="UniProtKB">
        <authorList>
            <consortium name="WormBaseParasite"/>
        </authorList>
    </citation>
    <scope>IDENTIFICATION</scope>
</reference>
<organism evidence="2 3">
    <name type="scientific">Parastrongyloides trichosuri</name>
    <name type="common">Possum-specific nematode worm</name>
    <dbReference type="NCBI Taxonomy" id="131310"/>
    <lineage>
        <taxon>Eukaryota</taxon>
        <taxon>Metazoa</taxon>
        <taxon>Ecdysozoa</taxon>
        <taxon>Nematoda</taxon>
        <taxon>Chromadorea</taxon>
        <taxon>Rhabditida</taxon>
        <taxon>Tylenchina</taxon>
        <taxon>Panagrolaimomorpha</taxon>
        <taxon>Strongyloidoidea</taxon>
        <taxon>Strongyloididae</taxon>
        <taxon>Parastrongyloides</taxon>
    </lineage>
</organism>
<feature type="region of interest" description="Disordered" evidence="1">
    <location>
        <begin position="214"/>
        <end position="235"/>
    </location>
</feature>
<accession>A0A0N4Z3X1</accession>
<dbReference type="AlphaFoldDB" id="A0A0N4Z3X1"/>
<dbReference type="STRING" id="131310.A0A0N4Z3X1"/>
<dbReference type="Proteomes" id="UP000038045">
    <property type="component" value="Unplaced"/>
</dbReference>
<dbReference type="PANTHER" id="PTHR13052:SF3">
    <property type="entry name" value="NUCLEAR FACTOR RELATED TO KAPPA-B-BINDING PROTEIN"/>
    <property type="match status" value="1"/>
</dbReference>
<name>A0A0N4Z3X1_PARTI</name>
<evidence type="ECO:0000256" key="1">
    <source>
        <dbReference type="SAM" id="MobiDB-lite"/>
    </source>
</evidence>
<feature type="compositionally biased region" description="Basic and acidic residues" evidence="1">
    <location>
        <begin position="324"/>
        <end position="337"/>
    </location>
</feature>
<dbReference type="GO" id="GO:0002020">
    <property type="term" value="F:protease binding"/>
    <property type="evidence" value="ECO:0007669"/>
    <property type="project" value="TreeGrafter"/>
</dbReference>
<feature type="region of interest" description="Disordered" evidence="1">
    <location>
        <begin position="315"/>
        <end position="344"/>
    </location>
</feature>